<gene>
    <name evidence="1" type="ORF">PV05_03947</name>
</gene>
<dbReference type="AlphaFoldDB" id="A0A0D2EV14"/>
<accession>A0A0D2EV14</accession>
<dbReference type="Proteomes" id="UP000054342">
    <property type="component" value="Unassembled WGS sequence"/>
</dbReference>
<proteinExistence type="predicted"/>
<keyword evidence="2" id="KW-1185">Reference proteome</keyword>
<reference evidence="1 2" key="1">
    <citation type="submission" date="2015-01" db="EMBL/GenBank/DDBJ databases">
        <title>The Genome Sequence of Exophiala xenobiotica CBS118157.</title>
        <authorList>
            <consortium name="The Broad Institute Genomics Platform"/>
            <person name="Cuomo C."/>
            <person name="de Hoog S."/>
            <person name="Gorbushina A."/>
            <person name="Stielow B."/>
            <person name="Teixiera M."/>
            <person name="Abouelleil A."/>
            <person name="Chapman S.B."/>
            <person name="Priest M."/>
            <person name="Young S.K."/>
            <person name="Wortman J."/>
            <person name="Nusbaum C."/>
            <person name="Birren B."/>
        </authorList>
    </citation>
    <scope>NUCLEOTIDE SEQUENCE [LARGE SCALE GENOMIC DNA]</scope>
    <source>
        <strain evidence="1 2">CBS 118157</strain>
    </source>
</reference>
<dbReference type="GeneID" id="25325855"/>
<evidence type="ECO:0000313" key="1">
    <source>
        <dbReference type="EMBL" id="KIW59503.1"/>
    </source>
</evidence>
<sequence length="220" mass="24759">MEFAHDIPQSNSTLSTSSQPTELQVDFSWRKYQAIVTEKSKPAEPLYNIHCRAIRWPHLTFKSATTDEIVGTGTLNCVSINAKYEVHGQKGTLKALKRFHTKYTYLSHASSDDDKPVPMTWTSSCGLKKWDFVCVDQHQNPVAKLSVNIWAIRKLGGFEFMGPKADSRELREEIIVTGLTLFYLMFLRANNILSLVGAVFARPGPLEAPEGEKSPELKTQ</sequence>
<dbReference type="HOGENOM" id="CLU_099905_0_0_1"/>
<dbReference type="OrthoDB" id="4725912at2759"/>
<dbReference type="EMBL" id="KN847318">
    <property type="protein sequence ID" value="KIW59503.1"/>
    <property type="molecule type" value="Genomic_DNA"/>
</dbReference>
<protein>
    <submittedName>
        <fullName evidence="1">Uncharacterized protein</fullName>
    </submittedName>
</protein>
<evidence type="ECO:0000313" key="2">
    <source>
        <dbReference type="Proteomes" id="UP000054342"/>
    </source>
</evidence>
<dbReference type="RefSeq" id="XP_013320087.1">
    <property type="nucleotide sequence ID" value="XM_013464633.1"/>
</dbReference>
<organism evidence="1 2">
    <name type="scientific">Exophiala xenobiotica</name>
    <dbReference type="NCBI Taxonomy" id="348802"/>
    <lineage>
        <taxon>Eukaryota</taxon>
        <taxon>Fungi</taxon>
        <taxon>Dikarya</taxon>
        <taxon>Ascomycota</taxon>
        <taxon>Pezizomycotina</taxon>
        <taxon>Eurotiomycetes</taxon>
        <taxon>Chaetothyriomycetidae</taxon>
        <taxon>Chaetothyriales</taxon>
        <taxon>Herpotrichiellaceae</taxon>
        <taxon>Exophiala</taxon>
    </lineage>
</organism>
<name>A0A0D2EV14_9EURO</name>